<accession>A0A0L0G345</accession>
<sequence length="780" mass="84352">MKGRILANGGLDMLVDLVTTSTKEQVPFMAAKTLVMLGIDAPHVNTRVVRSVLNYLVRAVMAISANAPLSRYDELGLLGVFARGDAHKITIINKPGLIECLATMVWHLANANPLVARKERNQLFARGVGALKCLVVLSSHEKCQRDLLHRGAVSAMAALVISLNKEASVEKDSVRKAPVCRKLSLAGDMVFDSVVDNPGTTDATQGHYNNRGSQFSMTGEQHTENNHDTLMRNTPHHHSALQGHSSATPLGSAQPLYEAPNSSGSLHRPDANDPYNIVDNNNMTLSELKLQAVVGLTNCSIVCRQSYEARRLYAHSGALHALWSAALWKPSAAIEFYITCSLITLARARKRKTQRTASKTGGLFPHLPPELNKKSASLSKSGSPACIKGKNTKRNYGNDWKSLSVRSPGSRGDVHASTGDAPSMSATSEASNTALNTSMPTHSSNIEMSVKRSQTRNESANMEKDTQTKANASAQTQAQTHTDTEDGIHVSDANKLSASQSIKRVGSQEPLYTSNAQMNSADEELTHATSEHVLASLCKDKGTGTQAHGGDVEEGAHGNKFLQPRTHTSTHAQTHIKRGDSQSSLPVNGGSQSLLLGGDSVQMASLENGITIAQTRVNEDTHQTRVQSLATKRYPEDHPTDVPGAPSPPLSTQSSTGDMPDKLTNSDIPKSTSPKPSSVKRTNSTSNGSEEISIGDVTTVYAQHMQLNRQRTTGGIKGTLLLGDEEEKPKWMELSEIDKTNNMFLSADGLEIKYHTVHTDHKFKHIQNQFPFSPFADSKR</sequence>
<dbReference type="GeneID" id="25904981"/>
<feature type="region of interest" description="Disordered" evidence="1">
    <location>
        <begin position="615"/>
        <end position="691"/>
    </location>
</feature>
<feature type="compositionally biased region" description="Basic and acidic residues" evidence="1">
    <location>
        <begin position="221"/>
        <end position="230"/>
    </location>
</feature>
<feature type="region of interest" description="Disordered" evidence="1">
    <location>
        <begin position="201"/>
        <end position="275"/>
    </location>
</feature>
<feature type="region of interest" description="Disordered" evidence="1">
    <location>
        <begin position="542"/>
        <end position="592"/>
    </location>
</feature>
<organism evidence="2 3">
    <name type="scientific">Sphaeroforma arctica JP610</name>
    <dbReference type="NCBI Taxonomy" id="667725"/>
    <lineage>
        <taxon>Eukaryota</taxon>
        <taxon>Ichthyosporea</taxon>
        <taxon>Ichthyophonida</taxon>
        <taxon>Sphaeroforma</taxon>
    </lineage>
</organism>
<proteinExistence type="predicted"/>
<feature type="compositionally biased region" description="Polar residues" evidence="1">
    <location>
        <begin position="424"/>
        <end position="447"/>
    </location>
</feature>
<evidence type="ECO:0000313" key="3">
    <source>
        <dbReference type="Proteomes" id="UP000054560"/>
    </source>
</evidence>
<gene>
    <name evidence="2" type="ORF">SARC_04477</name>
</gene>
<evidence type="ECO:0000256" key="1">
    <source>
        <dbReference type="SAM" id="MobiDB-lite"/>
    </source>
</evidence>
<feature type="compositionally biased region" description="Polar residues" evidence="1">
    <location>
        <begin position="242"/>
        <end position="251"/>
    </location>
</feature>
<dbReference type="AlphaFoldDB" id="A0A0L0G345"/>
<dbReference type="RefSeq" id="XP_014157163.1">
    <property type="nucleotide sequence ID" value="XM_014301688.1"/>
</dbReference>
<dbReference type="Gene3D" id="1.25.10.10">
    <property type="entry name" value="Leucine-rich Repeat Variant"/>
    <property type="match status" value="1"/>
</dbReference>
<name>A0A0L0G345_9EUKA</name>
<feature type="compositionally biased region" description="Polar residues" evidence="1">
    <location>
        <begin position="468"/>
        <end position="481"/>
    </location>
</feature>
<feature type="compositionally biased region" description="Polar residues" evidence="1">
    <location>
        <begin position="201"/>
        <end position="220"/>
    </location>
</feature>
<dbReference type="InterPro" id="IPR011989">
    <property type="entry name" value="ARM-like"/>
</dbReference>
<protein>
    <submittedName>
        <fullName evidence="2">Uncharacterized protein</fullName>
    </submittedName>
</protein>
<dbReference type="Proteomes" id="UP000054560">
    <property type="component" value="Unassembled WGS sequence"/>
</dbReference>
<dbReference type="EMBL" id="KQ241849">
    <property type="protein sequence ID" value="KNC83261.1"/>
    <property type="molecule type" value="Genomic_DNA"/>
</dbReference>
<feature type="compositionally biased region" description="Low complexity" evidence="1">
    <location>
        <begin position="669"/>
        <end position="680"/>
    </location>
</feature>
<keyword evidence="3" id="KW-1185">Reference proteome</keyword>
<feature type="compositionally biased region" description="Polar residues" evidence="1">
    <location>
        <begin position="650"/>
        <end position="668"/>
    </location>
</feature>
<feature type="region of interest" description="Disordered" evidence="1">
    <location>
        <begin position="354"/>
        <end position="488"/>
    </location>
</feature>
<evidence type="ECO:0000313" key="2">
    <source>
        <dbReference type="EMBL" id="KNC83261.1"/>
    </source>
</evidence>
<feature type="compositionally biased region" description="Polar residues" evidence="1">
    <location>
        <begin position="681"/>
        <end position="690"/>
    </location>
</feature>
<reference evidence="2 3" key="1">
    <citation type="submission" date="2011-02" db="EMBL/GenBank/DDBJ databases">
        <title>The Genome Sequence of Sphaeroforma arctica JP610.</title>
        <authorList>
            <consortium name="The Broad Institute Genome Sequencing Platform"/>
            <person name="Russ C."/>
            <person name="Cuomo C."/>
            <person name="Young S.K."/>
            <person name="Zeng Q."/>
            <person name="Gargeya S."/>
            <person name="Alvarado L."/>
            <person name="Berlin A."/>
            <person name="Chapman S.B."/>
            <person name="Chen Z."/>
            <person name="Freedman E."/>
            <person name="Gellesch M."/>
            <person name="Goldberg J."/>
            <person name="Griggs A."/>
            <person name="Gujja S."/>
            <person name="Heilman E."/>
            <person name="Heiman D."/>
            <person name="Howarth C."/>
            <person name="Mehta T."/>
            <person name="Neiman D."/>
            <person name="Pearson M."/>
            <person name="Roberts A."/>
            <person name="Saif S."/>
            <person name="Shea T."/>
            <person name="Shenoy N."/>
            <person name="Sisk P."/>
            <person name="Stolte C."/>
            <person name="Sykes S."/>
            <person name="White J."/>
            <person name="Yandava C."/>
            <person name="Burger G."/>
            <person name="Gray M.W."/>
            <person name="Holland P.W.H."/>
            <person name="King N."/>
            <person name="Lang F.B.F."/>
            <person name="Roger A.J."/>
            <person name="Ruiz-Trillo I."/>
            <person name="Haas B."/>
            <person name="Nusbaum C."/>
            <person name="Birren B."/>
        </authorList>
    </citation>
    <scope>NUCLEOTIDE SEQUENCE [LARGE SCALE GENOMIC DNA]</scope>
    <source>
        <strain evidence="2 3">JP610</strain>
    </source>
</reference>